<evidence type="ECO:0000313" key="7">
    <source>
        <dbReference type="EMBL" id="ANH37876.1"/>
    </source>
</evidence>
<dbReference type="Pfam" id="PF00107">
    <property type="entry name" value="ADH_zinc_N"/>
    <property type="match status" value="1"/>
</dbReference>
<keyword evidence="4 7" id="KW-0560">Oxidoreductase</keyword>
<evidence type="ECO:0000256" key="2">
    <source>
        <dbReference type="ARBA" id="ARBA00022723"/>
    </source>
</evidence>
<evidence type="ECO:0000256" key="3">
    <source>
        <dbReference type="ARBA" id="ARBA00022833"/>
    </source>
</evidence>
<evidence type="ECO:0000256" key="5">
    <source>
        <dbReference type="RuleBase" id="RU361277"/>
    </source>
</evidence>
<comment type="similarity">
    <text evidence="5">Belongs to the zinc-containing alcohol dehydrogenase family.</text>
</comment>
<dbReference type="PANTHER" id="PTHR43401">
    <property type="entry name" value="L-THREONINE 3-DEHYDROGENASE"/>
    <property type="match status" value="1"/>
</dbReference>
<dbReference type="PATRIC" id="fig|1300347.3.peg.1438"/>
<dbReference type="GO" id="GO:0008270">
    <property type="term" value="F:zinc ion binding"/>
    <property type="evidence" value="ECO:0007669"/>
    <property type="project" value="InterPro"/>
</dbReference>
<organism evidence="7 8">
    <name type="scientific">Nocardioides dokdonensis FR1436</name>
    <dbReference type="NCBI Taxonomy" id="1300347"/>
    <lineage>
        <taxon>Bacteria</taxon>
        <taxon>Bacillati</taxon>
        <taxon>Actinomycetota</taxon>
        <taxon>Actinomycetes</taxon>
        <taxon>Propionibacteriales</taxon>
        <taxon>Nocardioidaceae</taxon>
        <taxon>Nocardioides</taxon>
    </lineage>
</organism>
<dbReference type="InterPro" id="IPR013154">
    <property type="entry name" value="ADH-like_N"/>
</dbReference>
<dbReference type="InterPro" id="IPR050129">
    <property type="entry name" value="Zn_alcohol_dh"/>
</dbReference>
<gene>
    <name evidence="7" type="primary">adhT_1</name>
    <name evidence="7" type="ORF">I601_1440</name>
</gene>
<name>A0A1A9GIG8_9ACTN</name>
<dbReference type="PROSITE" id="PS00059">
    <property type="entry name" value="ADH_ZINC"/>
    <property type="match status" value="1"/>
</dbReference>
<dbReference type="SMART" id="SM00829">
    <property type="entry name" value="PKS_ER"/>
    <property type="match status" value="1"/>
</dbReference>
<dbReference type="KEGG" id="ndk:I601_1440"/>
<dbReference type="EMBL" id="CP015079">
    <property type="protein sequence ID" value="ANH37876.1"/>
    <property type="molecule type" value="Genomic_DNA"/>
</dbReference>
<dbReference type="STRING" id="1300347.I601_1440"/>
<dbReference type="AlphaFoldDB" id="A0A1A9GIG8"/>
<keyword evidence="3 5" id="KW-0862">Zinc</keyword>
<evidence type="ECO:0000313" key="8">
    <source>
        <dbReference type="Proteomes" id="UP000077868"/>
    </source>
</evidence>
<protein>
    <submittedName>
        <fullName evidence="7">Alcohol dehydrogenase</fullName>
        <ecNumber evidence="7">1.1.1.1</ecNumber>
    </submittedName>
</protein>
<feature type="domain" description="Enoyl reductase (ER)" evidence="6">
    <location>
        <begin position="11"/>
        <end position="344"/>
    </location>
</feature>
<dbReference type="Gene3D" id="3.90.180.10">
    <property type="entry name" value="Medium-chain alcohol dehydrogenases, catalytic domain"/>
    <property type="match status" value="1"/>
</dbReference>
<dbReference type="InterPro" id="IPR002328">
    <property type="entry name" value="ADH_Zn_CS"/>
</dbReference>
<accession>A0A1A9GIG8</accession>
<keyword evidence="2 5" id="KW-0479">Metal-binding</keyword>
<sequence>MRAVLMETFGGPLEVTELSDPTCPSDGVVVRVAATGLCRSDWHAWQGHDAGVLLPHVPGHELAGTVVAIGPAVTSVEVGDRVTTPFVLACGACRTCRRGDQQVCERQEQPGFTRWGSFAELVALPRADVNLVRLPDAVPDDVAAGLGCRVATAYRAVAQVGAVRAGERLVVHGCGGVGLAAVMVGRALGAEVYAVDPAPASRELAARLGATTLDPADGPVVDALLDLTGGGADVSLDAFGSRAVATASLHCLRPRGRHVQVGLLGGADADAGASLSLVVARELQVLGSHGLSAAGYPELLDLVASGALRPDLLLRARVGLAEGAFRLAALGEPGAGAGGATVVLPHS</sequence>
<evidence type="ECO:0000259" key="6">
    <source>
        <dbReference type="SMART" id="SM00829"/>
    </source>
</evidence>
<dbReference type="Pfam" id="PF08240">
    <property type="entry name" value="ADH_N"/>
    <property type="match status" value="1"/>
</dbReference>
<evidence type="ECO:0000256" key="1">
    <source>
        <dbReference type="ARBA" id="ARBA00001947"/>
    </source>
</evidence>
<dbReference type="InterPro" id="IPR036291">
    <property type="entry name" value="NAD(P)-bd_dom_sf"/>
</dbReference>
<proteinExistence type="inferred from homology"/>
<dbReference type="EC" id="1.1.1.1" evidence="7"/>
<keyword evidence="8" id="KW-1185">Reference proteome</keyword>
<dbReference type="SUPFAM" id="SSF51735">
    <property type="entry name" value="NAD(P)-binding Rossmann-fold domains"/>
    <property type="match status" value="1"/>
</dbReference>
<evidence type="ECO:0000256" key="4">
    <source>
        <dbReference type="ARBA" id="ARBA00023002"/>
    </source>
</evidence>
<dbReference type="OrthoDB" id="5295340at2"/>
<dbReference type="GO" id="GO:0004022">
    <property type="term" value="F:alcohol dehydrogenase (NAD+) activity"/>
    <property type="evidence" value="ECO:0007669"/>
    <property type="project" value="UniProtKB-EC"/>
</dbReference>
<dbReference type="RefSeq" id="WP_068107753.1">
    <property type="nucleotide sequence ID" value="NZ_CP015079.1"/>
</dbReference>
<dbReference type="InterPro" id="IPR020843">
    <property type="entry name" value="ER"/>
</dbReference>
<comment type="cofactor">
    <cofactor evidence="1 5">
        <name>Zn(2+)</name>
        <dbReference type="ChEBI" id="CHEBI:29105"/>
    </cofactor>
</comment>
<dbReference type="InterPro" id="IPR011032">
    <property type="entry name" value="GroES-like_sf"/>
</dbReference>
<dbReference type="PANTHER" id="PTHR43401:SF5">
    <property type="entry name" value="ALCOHOL DEHYDROGENASE-RELATED"/>
    <property type="match status" value="1"/>
</dbReference>
<dbReference type="InterPro" id="IPR013149">
    <property type="entry name" value="ADH-like_C"/>
</dbReference>
<dbReference type="Proteomes" id="UP000077868">
    <property type="component" value="Chromosome"/>
</dbReference>
<reference evidence="7 8" key="1">
    <citation type="submission" date="2016-03" db="EMBL/GenBank/DDBJ databases">
        <title>Complete genome sequence of a soil Actinobacterium, Nocardioides dokdonensis FR1436.</title>
        <authorList>
            <person name="Kwon S.-K."/>
            <person name="Kim K."/>
            <person name="Kim J.F."/>
        </authorList>
    </citation>
    <scope>NUCLEOTIDE SEQUENCE [LARGE SCALE GENOMIC DNA]</scope>
    <source>
        <strain evidence="7 8">FR1436</strain>
    </source>
</reference>
<dbReference type="SUPFAM" id="SSF50129">
    <property type="entry name" value="GroES-like"/>
    <property type="match status" value="1"/>
</dbReference>